<keyword evidence="1 2" id="KW-0378">Hydrolase</keyword>
<dbReference type="EMBL" id="QTTT01000001">
    <property type="protein sequence ID" value="REF00672.1"/>
    <property type="molecule type" value="Genomic_DNA"/>
</dbReference>
<dbReference type="Proteomes" id="UP000256661">
    <property type="component" value="Unassembled WGS sequence"/>
</dbReference>
<dbReference type="GO" id="GO:0016787">
    <property type="term" value="F:hydrolase activity"/>
    <property type="evidence" value="ECO:0007669"/>
    <property type="project" value="UniProtKB-KW"/>
</dbReference>
<dbReference type="Gene3D" id="3.40.50.1000">
    <property type="entry name" value="HAD superfamily/HAD-like"/>
    <property type="match status" value="1"/>
</dbReference>
<evidence type="ECO:0000313" key="3">
    <source>
        <dbReference type="Proteomes" id="UP000256661"/>
    </source>
</evidence>
<organism evidence="2 3">
    <name type="scientific">Thermomonospora umbrina</name>
    <dbReference type="NCBI Taxonomy" id="111806"/>
    <lineage>
        <taxon>Bacteria</taxon>
        <taxon>Bacillati</taxon>
        <taxon>Actinomycetota</taxon>
        <taxon>Actinomycetes</taxon>
        <taxon>Streptosporangiales</taxon>
        <taxon>Thermomonosporaceae</taxon>
        <taxon>Thermomonospora</taxon>
    </lineage>
</organism>
<dbReference type="InterPro" id="IPR036412">
    <property type="entry name" value="HAD-like_sf"/>
</dbReference>
<evidence type="ECO:0000256" key="1">
    <source>
        <dbReference type="ARBA" id="ARBA00022801"/>
    </source>
</evidence>
<comment type="caution">
    <text evidence="2">The sequence shown here is derived from an EMBL/GenBank/DDBJ whole genome shotgun (WGS) entry which is preliminary data.</text>
</comment>
<dbReference type="PANTHER" id="PTHR43316">
    <property type="entry name" value="HYDROLASE, HALOACID DELAHOGENASE-RELATED"/>
    <property type="match status" value="1"/>
</dbReference>
<reference evidence="2 3" key="1">
    <citation type="submission" date="2018-08" db="EMBL/GenBank/DDBJ databases">
        <title>Sequencing the genomes of 1000 actinobacteria strains.</title>
        <authorList>
            <person name="Klenk H.-P."/>
        </authorList>
    </citation>
    <scope>NUCLEOTIDE SEQUENCE [LARGE SCALE GENOMIC DNA]</scope>
    <source>
        <strain evidence="2 3">DSM 43927</strain>
    </source>
</reference>
<dbReference type="Pfam" id="PF00702">
    <property type="entry name" value="Hydrolase"/>
    <property type="match status" value="1"/>
</dbReference>
<dbReference type="RefSeq" id="WP_116025799.1">
    <property type="nucleotide sequence ID" value="NZ_QTTT01000001.1"/>
</dbReference>
<dbReference type="SUPFAM" id="SSF56784">
    <property type="entry name" value="HAD-like"/>
    <property type="match status" value="1"/>
</dbReference>
<evidence type="ECO:0000313" key="2">
    <source>
        <dbReference type="EMBL" id="REF00672.1"/>
    </source>
</evidence>
<sequence>MTAVAGPVKVVALDYSRTLTSADGPRDPTSGMRPVTDEAAEAVRALHGRGLTLLLASNTLTTRRPALECAGIADLFGGLIESHALRAAKPDGRFYRAVLQSAGCAPHEVLFVGANQVCDVTGPMEAGMQAALIGAEPEPGVLPPAAHHLPTIADLPSLVERLCG</sequence>
<name>A0A3D9TA68_9ACTN</name>
<dbReference type="OrthoDB" id="3474760at2"/>
<gene>
    <name evidence="2" type="ORF">DFJ69_6229</name>
</gene>
<protein>
    <submittedName>
        <fullName evidence="2">Haloacid dehalogenase-like hydrolase</fullName>
    </submittedName>
</protein>
<dbReference type="InterPro" id="IPR051540">
    <property type="entry name" value="S-2-haloacid_dehalogenase"/>
</dbReference>
<dbReference type="AlphaFoldDB" id="A0A3D9TA68"/>
<dbReference type="PANTHER" id="PTHR43316:SF3">
    <property type="entry name" value="HALOACID DEHALOGENASE, TYPE II (AFU_ORTHOLOGUE AFUA_2G07750)-RELATED"/>
    <property type="match status" value="1"/>
</dbReference>
<accession>A0A3D9TA68</accession>
<proteinExistence type="predicted"/>
<dbReference type="InterPro" id="IPR023214">
    <property type="entry name" value="HAD_sf"/>
</dbReference>
<keyword evidence="3" id="KW-1185">Reference proteome</keyword>